<evidence type="ECO:0000259" key="2">
    <source>
        <dbReference type="Pfam" id="PF00857"/>
    </source>
</evidence>
<evidence type="ECO:0000313" key="4">
    <source>
        <dbReference type="Proteomes" id="UP001262410"/>
    </source>
</evidence>
<dbReference type="EMBL" id="JAVDPW010000004">
    <property type="protein sequence ID" value="MDR6289872.1"/>
    <property type="molecule type" value="Genomic_DNA"/>
</dbReference>
<proteinExistence type="predicted"/>
<keyword evidence="1" id="KW-0378">Hydrolase</keyword>
<feature type="domain" description="Isochorismatase-like" evidence="2">
    <location>
        <begin position="22"/>
        <end position="191"/>
    </location>
</feature>
<comment type="caution">
    <text evidence="3">The sequence shown here is derived from an EMBL/GenBank/DDBJ whole genome shotgun (WGS) entry which is preliminary data.</text>
</comment>
<reference evidence="3 4" key="1">
    <citation type="submission" date="2023-07" db="EMBL/GenBank/DDBJ databases">
        <title>Sorghum-associated microbial communities from plants grown in Nebraska, USA.</title>
        <authorList>
            <person name="Schachtman D."/>
        </authorList>
    </citation>
    <scope>NUCLEOTIDE SEQUENCE [LARGE SCALE GENOMIC DNA]</scope>
    <source>
        <strain evidence="3 4">584</strain>
    </source>
</reference>
<dbReference type="InterPro" id="IPR036380">
    <property type="entry name" value="Isochorismatase-like_sf"/>
</dbReference>
<keyword evidence="4" id="KW-1185">Reference proteome</keyword>
<accession>A0ABU1JNH7</accession>
<protein>
    <submittedName>
        <fullName evidence="3">Nicotinamidase-related amidase</fullName>
    </submittedName>
</protein>
<organism evidence="3 4">
    <name type="scientific">Inquilinus ginsengisoli</name>
    <dbReference type="NCBI Taxonomy" id="363840"/>
    <lineage>
        <taxon>Bacteria</taxon>
        <taxon>Pseudomonadati</taxon>
        <taxon>Pseudomonadota</taxon>
        <taxon>Alphaproteobacteria</taxon>
        <taxon>Rhodospirillales</taxon>
        <taxon>Rhodospirillaceae</taxon>
        <taxon>Inquilinus</taxon>
    </lineage>
</organism>
<name>A0ABU1JNH7_9PROT</name>
<gene>
    <name evidence="3" type="ORF">E9232_002393</name>
</gene>
<evidence type="ECO:0000313" key="3">
    <source>
        <dbReference type="EMBL" id="MDR6289872.1"/>
    </source>
</evidence>
<dbReference type="SUPFAM" id="SSF52499">
    <property type="entry name" value="Isochorismatase-like hydrolases"/>
    <property type="match status" value="1"/>
</dbReference>
<sequence length="198" mass="20119">MTAMTLLAHAGVRLEPAALSESVLVLIDMQREYDDGRLALPGVGPAVAAAASLLARARRLGAPVIHVQQQGRPGGLFDPAGPMADPIAALAPATGEVVVKKSLPNAFAGTDLADRIAATGRGKLVVVGFMAHMCVDSTTRSALDHGLATTIVAAACASRDLPDPLGGVRPAAEVHRAALAALADRFAVVVAQGDAVRD</sequence>
<evidence type="ECO:0000256" key="1">
    <source>
        <dbReference type="ARBA" id="ARBA00022801"/>
    </source>
</evidence>
<dbReference type="Gene3D" id="3.40.50.850">
    <property type="entry name" value="Isochorismatase-like"/>
    <property type="match status" value="1"/>
</dbReference>
<dbReference type="RefSeq" id="WP_309794216.1">
    <property type="nucleotide sequence ID" value="NZ_JAVDPW010000004.1"/>
</dbReference>
<dbReference type="InterPro" id="IPR050272">
    <property type="entry name" value="Isochorismatase-like_hydrls"/>
</dbReference>
<dbReference type="Proteomes" id="UP001262410">
    <property type="component" value="Unassembled WGS sequence"/>
</dbReference>
<dbReference type="InterPro" id="IPR000868">
    <property type="entry name" value="Isochorismatase-like_dom"/>
</dbReference>
<dbReference type="Pfam" id="PF00857">
    <property type="entry name" value="Isochorismatase"/>
    <property type="match status" value="1"/>
</dbReference>
<dbReference type="PANTHER" id="PTHR43540:SF15">
    <property type="entry name" value="BLR5631 PROTEIN"/>
    <property type="match status" value="1"/>
</dbReference>
<dbReference type="PANTHER" id="PTHR43540">
    <property type="entry name" value="PEROXYUREIDOACRYLATE/UREIDOACRYLATE AMIDOHYDROLASE-RELATED"/>
    <property type="match status" value="1"/>
</dbReference>